<comment type="similarity">
    <text evidence="1">Belongs to the Gfo/Idh/MocA family.</text>
</comment>
<dbReference type="Gene3D" id="3.40.50.720">
    <property type="entry name" value="NAD(P)-binding Rossmann-like Domain"/>
    <property type="match status" value="1"/>
</dbReference>
<evidence type="ECO:0000256" key="1">
    <source>
        <dbReference type="ARBA" id="ARBA00010928"/>
    </source>
</evidence>
<dbReference type="InterPro" id="IPR055170">
    <property type="entry name" value="GFO_IDH_MocA-like_dom"/>
</dbReference>
<dbReference type="GO" id="GO:0016491">
    <property type="term" value="F:oxidoreductase activity"/>
    <property type="evidence" value="ECO:0007669"/>
    <property type="project" value="UniProtKB-KW"/>
</dbReference>
<evidence type="ECO:0000313" key="5">
    <source>
        <dbReference type="EMBL" id="PQV63307.1"/>
    </source>
</evidence>
<feature type="domain" description="Gfo/Idh/MocA-like oxidoreductase N-terminal" evidence="3">
    <location>
        <begin position="5"/>
        <end position="121"/>
    </location>
</feature>
<evidence type="ECO:0000313" key="6">
    <source>
        <dbReference type="Proteomes" id="UP000237684"/>
    </source>
</evidence>
<evidence type="ECO:0000259" key="4">
    <source>
        <dbReference type="Pfam" id="PF22725"/>
    </source>
</evidence>
<name>A0A2S8SR87_9BACT</name>
<organism evidence="5 6">
    <name type="scientific">Abditibacterium utsteinense</name>
    <dbReference type="NCBI Taxonomy" id="1960156"/>
    <lineage>
        <taxon>Bacteria</taxon>
        <taxon>Pseudomonadati</taxon>
        <taxon>Abditibacteriota</taxon>
        <taxon>Abditibacteriia</taxon>
        <taxon>Abditibacteriales</taxon>
        <taxon>Abditibacteriaceae</taxon>
        <taxon>Abditibacterium</taxon>
    </lineage>
</organism>
<dbReference type="Proteomes" id="UP000237684">
    <property type="component" value="Unassembled WGS sequence"/>
</dbReference>
<dbReference type="InterPro" id="IPR000683">
    <property type="entry name" value="Gfo/Idh/MocA-like_OxRdtase_N"/>
</dbReference>
<keyword evidence="6" id="KW-1185">Reference proteome</keyword>
<keyword evidence="2" id="KW-0560">Oxidoreductase</keyword>
<dbReference type="PANTHER" id="PTHR43708:SF5">
    <property type="entry name" value="CONSERVED EXPRESSED OXIDOREDUCTASE (EUROFUNG)-RELATED"/>
    <property type="match status" value="1"/>
</dbReference>
<accession>A0A2S8SR87</accession>
<dbReference type="InterPro" id="IPR036291">
    <property type="entry name" value="NAD(P)-bd_dom_sf"/>
</dbReference>
<comment type="caution">
    <text evidence="5">The sequence shown here is derived from an EMBL/GenBank/DDBJ whole genome shotgun (WGS) entry which is preliminary data.</text>
</comment>
<protein>
    <submittedName>
        <fullName evidence="5">Scyllo-inositol 2-dehydrogenase (NADP+)</fullName>
    </submittedName>
</protein>
<dbReference type="OrthoDB" id="9783105at2"/>
<dbReference type="SUPFAM" id="SSF51735">
    <property type="entry name" value="NAD(P)-binding Rossmann-fold domains"/>
    <property type="match status" value="1"/>
</dbReference>
<gene>
    <name evidence="5" type="ORF">B1R32_11334</name>
</gene>
<dbReference type="InterPro" id="IPR051317">
    <property type="entry name" value="Gfo/Idh/MocA_oxidoreduct"/>
</dbReference>
<feature type="domain" description="GFO/IDH/MocA-like oxidoreductase" evidence="4">
    <location>
        <begin position="131"/>
        <end position="248"/>
    </location>
</feature>
<dbReference type="RefSeq" id="WP_123580696.1">
    <property type="nucleotide sequence ID" value="NZ_NIGF01000013.1"/>
</dbReference>
<dbReference type="EMBL" id="NIGF01000013">
    <property type="protein sequence ID" value="PQV63307.1"/>
    <property type="molecule type" value="Genomic_DNA"/>
</dbReference>
<dbReference type="InParanoid" id="A0A2S8SR87"/>
<reference evidence="5 6" key="1">
    <citation type="journal article" date="2018" name="Syst. Appl. Microbiol.">
        <title>Abditibacterium utsteinense sp. nov., the first cultivated member of candidate phylum FBP, isolated from ice-free Antarctic soil samples.</title>
        <authorList>
            <person name="Tahon G."/>
            <person name="Tytgat B."/>
            <person name="Lebbe L."/>
            <person name="Carlier A."/>
            <person name="Willems A."/>
        </authorList>
    </citation>
    <scope>NUCLEOTIDE SEQUENCE [LARGE SCALE GENOMIC DNA]</scope>
    <source>
        <strain evidence="5 6">LMG 29911</strain>
    </source>
</reference>
<dbReference type="FunCoup" id="A0A2S8SR87">
    <property type="interactions" value="88"/>
</dbReference>
<dbReference type="Gene3D" id="3.30.360.10">
    <property type="entry name" value="Dihydrodipicolinate Reductase, domain 2"/>
    <property type="match status" value="1"/>
</dbReference>
<dbReference type="AlphaFoldDB" id="A0A2S8SR87"/>
<sequence length="340" mass="37327">MKTTKIAVVGYGRWGRVCHIPLILQVPELELVGVASGDAAKREQIRTELGVRAFQNLDEVLADESVEAVVLATPNDTHESFAVRALDAGRHVVTDKPMCLSLSQCDAMMAAAKRNGKVLEVFQNRRRDGDFLTLQNLISSGEMGELRWAEMAWQGFSPSGGWRGQTGHGGGQLFDLGAHLIDQLLLLFPFRLTSVFCRMHHDFPQSEVESEALVVLGFENGATGIADVSSLASISKPRFYARGTLGTFQKFGLDPQEDALTAGDINLAVENPQTFGRLVTSHGERTVETQPGRWRDFYENFARVLAGEAKPLVPIEDSRRLIQVLDAARASARLGQVVRL</sequence>
<evidence type="ECO:0000256" key="2">
    <source>
        <dbReference type="ARBA" id="ARBA00023002"/>
    </source>
</evidence>
<dbReference type="SUPFAM" id="SSF55347">
    <property type="entry name" value="Glyceraldehyde-3-phosphate dehydrogenase-like, C-terminal domain"/>
    <property type="match status" value="1"/>
</dbReference>
<dbReference type="GO" id="GO:0000166">
    <property type="term" value="F:nucleotide binding"/>
    <property type="evidence" value="ECO:0007669"/>
    <property type="project" value="InterPro"/>
</dbReference>
<dbReference type="PANTHER" id="PTHR43708">
    <property type="entry name" value="CONSERVED EXPRESSED OXIDOREDUCTASE (EUROFUNG)"/>
    <property type="match status" value="1"/>
</dbReference>
<evidence type="ECO:0000259" key="3">
    <source>
        <dbReference type="Pfam" id="PF01408"/>
    </source>
</evidence>
<dbReference type="Pfam" id="PF22725">
    <property type="entry name" value="GFO_IDH_MocA_C3"/>
    <property type="match status" value="1"/>
</dbReference>
<dbReference type="Pfam" id="PF01408">
    <property type="entry name" value="GFO_IDH_MocA"/>
    <property type="match status" value="1"/>
</dbReference>
<proteinExistence type="inferred from homology"/>